<organism evidence="1">
    <name type="scientific">viral metagenome</name>
    <dbReference type="NCBI Taxonomy" id="1070528"/>
    <lineage>
        <taxon>unclassified sequences</taxon>
        <taxon>metagenomes</taxon>
        <taxon>organismal metagenomes</taxon>
    </lineage>
</organism>
<accession>A0A6M3LR55</accession>
<gene>
    <name evidence="1" type="ORF">MM415B05484_0002</name>
</gene>
<dbReference type="EMBL" id="MT143303">
    <property type="protein sequence ID" value="QJA95298.1"/>
    <property type="molecule type" value="Genomic_DNA"/>
</dbReference>
<dbReference type="AlphaFoldDB" id="A0A6M3LR55"/>
<evidence type="ECO:0000313" key="1">
    <source>
        <dbReference type="EMBL" id="QJA95298.1"/>
    </source>
</evidence>
<name>A0A6M3LR55_9ZZZZ</name>
<reference evidence="1" key="1">
    <citation type="submission" date="2020-03" db="EMBL/GenBank/DDBJ databases">
        <title>The deep terrestrial virosphere.</title>
        <authorList>
            <person name="Holmfeldt K."/>
            <person name="Nilsson E."/>
            <person name="Simone D."/>
            <person name="Lopez-Fernandez M."/>
            <person name="Wu X."/>
            <person name="de Brujin I."/>
            <person name="Lundin D."/>
            <person name="Andersson A."/>
            <person name="Bertilsson S."/>
            <person name="Dopson M."/>
        </authorList>
    </citation>
    <scope>NUCLEOTIDE SEQUENCE</scope>
    <source>
        <strain evidence="1">MM415B05484</strain>
    </source>
</reference>
<sequence length="40" mass="4292">MRKVATVHALTGSEQVKWRSPNATVQGFKSPALGNLIKIG</sequence>
<protein>
    <submittedName>
        <fullName evidence="1">Uncharacterized protein</fullName>
    </submittedName>
</protein>
<proteinExistence type="predicted"/>